<dbReference type="AlphaFoldDB" id="A0A099T5N4"/>
<dbReference type="OrthoDB" id="147486at2157"/>
<evidence type="ECO:0000313" key="3">
    <source>
        <dbReference type="Proteomes" id="UP000029859"/>
    </source>
</evidence>
<accession>A0A099T5N4</accession>
<dbReference type="RefSeq" id="WP_048193240.1">
    <property type="nucleotide sequence ID" value="NZ_CAAGSM010000007.1"/>
</dbReference>
<evidence type="ECO:0000313" key="2">
    <source>
        <dbReference type="EMBL" id="KGK99506.1"/>
    </source>
</evidence>
<dbReference type="EMBL" id="JRHO01000005">
    <property type="protein sequence ID" value="KGK99506.1"/>
    <property type="molecule type" value="Genomic_DNA"/>
</dbReference>
<protein>
    <submittedName>
        <fullName evidence="2">Uncharacterized protein</fullName>
    </submittedName>
</protein>
<reference evidence="2 3" key="1">
    <citation type="submission" date="2014-09" db="EMBL/GenBank/DDBJ databases">
        <title>Draft genome sequence of an obligately methylotrophic methanogen, Methanococcoides methylutens, isolated from marine sediment.</title>
        <authorList>
            <person name="Guan Y."/>
            <person name="Ngugi D.K."/>
            <person name="Blom J."/>
            <person name="Ali S."/>
            <person name="Ferry J.G."/>
            <person name="Stingl U."/>
        </authorList>
    </citation>
    <scope>NUCLEOTIDE SEQUENCE [LARGE SCALE GENOMIC DNA]</scope>
    <source>
        <strain evidence="2 3">DSM 2657</strain>
    </source>
</reference>
<gene>
    <name evidence="2" type="ORF">LI82_01775</name>
</gene>
<keyword evidence="1" id="KW-0175">Coiled coil</keyword>
<feature type="coiled-coil region" evidence="1">
    <location>
        <begin position="16"/>
        <end position="85"/>
    </location>
</feature>
<dbReference type="Proteomes" id="UP000029859">
    <property type="component" value="Unassembled WGS sequence"/>
</dbReference>
<proteinExistence type="predicted"/>
<evidence type="ECO:0000256" key="1">
    <source>
        <dbReference type="SAM" id="Coils"/>
    </source>
</evidence>
<keyword evidence="3" id="KW-1185">Reference proteome</keyword>
<comment type="caution">
    <text evidence="2">The sequence shown here is derived from an EMBL/GenBank/DDBJ whole genome shotgun (WGS) entry which is preliminary data.</text>
</comment>
<organism evidence="2 3">
    <name type="scientific">Methanococcoides methylutens</name>
    <dbReference type="NCBI Taxonomy" id="2226"/>
    <lineage>
        <taxon>Archaea</taxon>
        <taxon>Methanobacteriati</taxon>
        <taxon>Methanobacteriota</taxon>
        <taxon>Stenosarchaea group</taxon>
        <taxon>Methanomicrobia</taxon>
        <taxon>Methanosarcinales</taxon>
        <taxon>Methanosarcinaceae</taxon>
        <taxon>Methanococcoides</taxon>
    </lineage>
</organism>
<name>A0A099T5N4_METMT</name>
<sequence length="220" mass="25613">MSESTQNNEVSILDKNELIKNVITKHKRLLEEYNKEFSGLEEKVKALNEKIESSKKDKEDVLSRTELLKEKRQQLYHQAENILEEMFDVIDEKLLDNKLMHGIHDDITKVKRAIKIDEEKKIVDELLQKLDGMGTHEDVQKAVQQIRTRVNEAIVSSTELASIFGTEKNFENAFQKARDELKEVSPRHGWLDNRIKSHNEALEYWETLPASEENTQEANA</sequence>